<dbReference type="Gene3D" id="3.30.450.20">
    <property type="entry name" value="PAS domain"/>
    <property type="match status" value="2"/>
</dbReference>
<dbReference type="GO" id="GO:0003700">
    <property type="term" value="F:DNA-binding transcription factor activity"/>
    <property type="evidence" value="ECO:0007669"/>
    <property type="project" value="InterPro"/>
</dbReference>
<dbReference type="InterPro" id="IPR036097">
    <property type="entry name" value="HisK_dim/P_sf"/>
</dbReference>
<dbReference type="GO" id="GO:0016020">
    <property type="term" value="C:membrane"/>
    <property type="evidence" value="ECO:0007669"/>
    <property type="project" value="UniProtKB-SubCell"/>
</dbReference>
<evidence type="ECO:0000313" key="13">
    <source>
        <dbReference type="Proteomes" id="UP000028725"/>
    </source>
</evidence>
<keyword evidence="4" id="KW-0597">Phosphoprotein</keyword>
<gene>
    <name evidence="12" type="ORF">DB31_2663</name>
</gene>
<dbReference type="FunFam" id="1.10.287.130:FF:000070">
    <property type="entry name" value="Histidine kinase sensor protein"/>
    <property type="match status" value="1"/>
</dbReference>
<dbReference type="GO" id="GO:0007234">
    <property type="term" value="P:osmosensory signaling via phosphorelay pathway"/>
    <property type="evidence" value="ECO:0007669"/>
    <property type="project" value="TreeGrafter"/>
</dbReference>
<dbReference type="Pfam" id="PF02518">
    <property type="entry name" value="HATPase_c"/>
    <property type="match status" value="1"/>
</dbReference>
<dbReference type="AlphaFoldDB" id="A0A085W782"/>
<dbReference type="Pfam" id="PF00989">
    <property type="entry name" value="PAS"/>
    <property type="match status" value="1"/>
</dbReference>
<comment type="caution">
    <text evidence="12">The sequence shown here is derived from an EMBL/GenBank/DDBJ whole genome shotgun (WGS) entry which is preliminary data.</text>
</comment>
<keyword evidence="13" id="KW-1185">Reference proteome</keyword>
<evidence type="ECO:0000259" key="9">
    <source>
        <dbReference type="PROSITE" id="PS50109"/>
    </source>
</evidence>
<dbReference type="STRING" id="394096.DB31_2663"/>
<dbReference type="SUPFAM" id="SSF55874">
    <property type="entry name" value="ATPase domain of HSP90 chaperone/DNA topoisomerase II/histidine kinase"/>
    <property type="match status" value="1"/>
</dbReference>
<dbReference type="InterPro" id="IPR000700">
    <property type="entry name" value="PAS-assoc_C"/>
</dbReference>
<dbReference type="InterPro" id="IPR029016">
    <property type="entry name" value="GAF-like_dom_sf"/>
</dbReference>
<dbReference type="RefSeq" id="WP_052420476.1">
    <property type="nucleotide sequence ID" value="NZ_JMCB01000017.1"/>
</dbReference>
<dbReference type="SMART" id="SM00388">
    <property type="entry name" value="HisKA"/>
    <property type="match status" value="1"/>
</dbReference>
<dbReference type="InterPro" id="IPR001827">
    <property type="entry name" value="Homeobox_Antennapedia_CS"/>
</dbReference>
<dbReference type="InterPro" id="IPR005467">
    <property type="entry name" value="His_kinase_dom"/>
</dbReference>
<evidence type="ECO:0000256" key="5">
    <source>
        <dbReference type="ARBA" id="ARBA00022679"/>
    </source>
</evidence>
<dbReference type="PROSITE" id="PS00032">
    <property type="entry name" value="ANTENNAPEDIA"/>
    <property type="match status" value="1"/>
</dbReference>
<dbReference type="EC" id="2.7.13.3" evidence="2"/>
<evidence type="ECO:0000259" key="10">
    <source>
        <dbReference type="PROSITE" id="PS50112"/>
    </source>
</evidence>
<dbReference type="Gene3D" id="3.30.450.40">
    <property type="match status" value="1"/>
</dbReference>
<evidence type="ECO:0000256" key="1">
    <source>
        <dbReference type="ARBA" id="ARBA00000085"/>
    </source>
</evidence>
<dbReference type="InterPro" id="IPR013767">
    <property type="entry name" value="PAS_fold"/>
</dbReference>
<dbReference type="CDD" id="cd00130">
    <property type="entry name" value="PAS"/>
    <property type="match status" value="1"/>
</dbReference>
<feature type="domain" description="Histidine kinase" evidence="9">
    <location>
        <begin position="469"/>
        <end position="683"/>
    </location>
</feature>
<organism evidence="12 13">
    <name type="scientific">Hyalangium minutum</name>
    <dbReference type="NCBI Taxonomy" id="394096"/>
    <lineage>
        <taxon>Bacteria</taxon>
        <taxon>Pseudomonadati</taxon>
        <taxon>Myxococcota</taxon>
        <taxon>Myxococcia</taxon>
        <taxon>Myxococcales</taxon>
        <taxon>Cystobacterineae</taxon>
        <taxon>Archangiaceae</taxon>
        <taxon>Hyalangium</taxon>
    </lineage>
</organism>
<dbReference type="SMART" id="SM00091">
    <property type="entry name" value="PAS"/>
    <property type="match status" value="1"/>
</dbReference>
<dbReference type="InterPro" id="IPR036890">
    <property type="entry name" value="HATPase_C_sf"/>
</dbReference>
<evidence type="ECO:0000259" key="11">
    <source>
        <dbReference type="PROSITE" id="PS50113"/>
    </source>
</evidence>
<dbReference type="InterPro" id="IPR050351">
    <property type="entry name" value="BphY/WalK/GraS-like"/>
</dbReference>
<evidence type="ECO:0000256" key="8">
    <source>
        <dbReference type="SAM" id="Coils"/>
    </source>
</evidence>
<evidence type="ECO:0000313" key="12">
    <source>
        <dbReference type="EMBL" id="KFE63545.1"/>
    </source>
</evidence>
<dbReference type="InterPro" id="IPR003661">
    <property type="entry name" value="HisK_dim/P_dom"/>
</dbReference>
<evidence type="ECO:0000256" key="6">
    <source>
        <dbReference type="ARBA" id="ARBA00022777"/>
    </source>
</evidence>
<dbReference type="CDD" id="cd00082">
    <property type="entry name" value="HisKA"/>
    <property type="match status" value="1"/>
</dbReference>
<dbReference type="PROSITE" id="PS50112">
    <property type="entry name" value="PAS"/>
    <property type="match status" value="1"/>
</dbReference>
<dbReference type="PANTHER" id="PTHR42878:SF15">
    <property type="entry name" value="BACTERIOPHYTOCHROME"/>
    <property type="match status" value="1"/>
</dbReference>
<proteinExistence type="predicted"/>
<protein>
    <recommendedName>
        <fullName evidence="2">histidine kinase</fullName>
        <ecNumber evidence="2">2.7.13.3</ecNumber>
    </recommendedName>
</protein>
<dbReference type="EMBL" id="JMCB01000017">
    <property type="protein sequence ID" value="KFE63545.1"/>
    <property type="molecule type" value="Genomic_DNA"/>
</dbReference>
<keyword evidence="6 12" id="KW-0418">Kinase</keyword>
<feature type="coiled-coil region" evidence="8">
    <location>
        <begin position="431"/>
        <end position="462"/>
    </location>
</feature>
<reference evidence="12 13" key="1">
    <citation type="submission" date="2014-04" db="EMBL/GenBank/DDBJ databases">
        <title>Genome assembly of Hyalangium minutum DSM 14724.</title>
        <authorList>
            <person name="Sharma G."/>
            <person name="Subramanian S."/>
        </authorList>
    </citation>
    <scope>NUCLEOTIDE SEQUENCE [LARGE SCALE GENOMIC DNA]</scope>
    <source>
        <strain evidence="12 13">DSM 14724</strain>
    </source>
</reference>
<dbReference type="PROSITE" id="PS50109">
    <property type="entry name" value="HIS_KIN"/>
    <property type="match status" value="1"/>
</dbReference>
<sequence>MGERIRQHDWSSSGLGPPETWPLRLQGYTDMILRMPTPAIIFWGPEQTQIYNAGYAIIMGPRHPRYLGASYRECWPDTYPTIYPWMRRVLDEGEVIQVDKTLIPVTRHGFTEEAYFTFSFVPLRDDDGRINGFLQPVNEVTEEVIAERRLATLRAIAPRATTHAEVMQETAAAFRGNAQDLPFAVLYLWNDAVHTLDLAVHHGLEMIPEPLRTAGEQVFASGEASKVEDFEALLGRSHTGPWPEPTRSAMILPLRRSPAHAAGGVLVLGISPRLHFDEKYQAFFEAVARELAAVIEQQRAQQALRESEALLRTTFASLAEGISLQDADGTIRFSNTAAERLLGLTADQLSGRTSEDSRWHAIREDGSPFPGEEHPPMVALRTGQPQLGKVLGVRRSDGSLVWLAINALPLPGREDGSPGGVVSSFFDITERKAAEARIRELNATLERRVAERTRELEEANRELEAFSYSVSHDLRAPLRHITGFVQLLDKRARSVLDAKSQEFLKTIAEAAQRGGQLVDDLLDFSRMSRAEMRLASVSLGSLVEEVRRELLPDVEGRRVTWKVEALPAVHGDAALLRLVFRNLLSNAIKYTRTKPEAVIEIFAHALPEETEVVVRDNGVGFEMEFVGKLFGVFQRLHSVEEFEGTGIGLANVRRVVHRHGGRVWAEGVPGQGATFHFTLPLSSR</sequence>
<keyword evidence="5" id="KW-0808">Transferase</keyword>
<dbReference type="InterPro" id="IPR003594">
    <property type="entry name" value="HATPase_dom"/>
</dbReference>
<dbReference type="InterPro" id="IPR000014">
    <property type="entry name" value="PAS"/>
</dbReference>
<dbReference type="Pfam" id="PF08448">
    <property type="entry name" value="PAS_4"/>
    <property type="match status" value="1"/>
</dbReference>
<keyword evidence="7" id="KW-0472">Membrane</keyword>
<dbReference type="Gene3D" id="3.30.565.10">
    <property type="entry name" value="Histidine kinase-like ATPase, C-terminal domain"/>
    <property type="match status" value="1"/>
</dbReference>
<feature type="domain" description="PAC" evidence="11">
    <location>
        <begin position="96"/>
        <end position="152"/>
    </location>
</feature>
<comment type="catalytic activity">
    <reaction evidence="1">
        <text>ATP + protein L-histidine = ADP + protein N-phospho-L-histidine.</text>
        <dbReference type="EC" id="2.7.13.3"/>
    </reaction>
</comment>
<dbReference type="SMART" id="SM00387">
    <property type="entry name" value="HATPase_c"/>
    <property type="match status" value="1"/>
</dbReference>
<dbReference type="Gene3D" id="1.10.287.130">
    <property type="match status" value="1"/>
</dbReference>
<dbReference type="SUPFAM" id="SSF55781">
    <property type="entry name" value="GAF domain-like"/>
    <property type="match status" value="1"/>
</dbReference>
<dbReference type="GO" id="GO:0000156">
    <property type="term" value="F:phosphorelay response regulator activity"/>
    <property type="evidence" value="ECO:0007669"/>
    <property type="project" value="TreeGrafter"/>
</dbReference>
<evidence type="ECO:0000256" key="2">
    <source>
        <dbReference type="ARBA" id="ARBA00012438"/>
    </source>
</evidence>
<dbReference type="GO" id="GO:0000155">
    <property type="term" value="F:phosphorelay sensor kinase activity"/>
    <property type="evidence" value="ECO:0007669"/>
    <property type="project" value="InterPro"/>
</dbReference>
<dbReference type="InterPro" id="IPR004358">
    <property type="entry name" value="Sig_transdc_His_kin-like_C"/>
</dbReference>
<evidence type="ECO:0000256" key="3">
    <source>
        <dbReference type="ARBA" id="ARBA00022473"/>
    </source>
</evidence>
<keyword evidence="8" id="KW-0175">Coiled coil</keyword>
<name>A0A085W782_9BACT</name>
<dbReference type="SUPFAM" id="SSF55785">
    <property type="entry name" value="PYP-like sensor domain (PAS domain)"/>
    <property type="match status" value="2"/>
</dbReference>
<dbReference type="InterPro" id="IPR013656">
    <property type="entry name" value="PAS_4"/>
</dbReference>
<dbReference type="Pfam" id="PF00512">
    <property type="entry name" value="HisKA"/>
    <property type="match status" value="1"/>
</dbReference>
<dbReference type="FunFam" id="3.30.565.10:FF:000006">
    <property type="entry name" value="Sensor histidine kinase WalK"/>
    <property type="match status" value="1"/>
</dbReference>
<dbReference type="Proteomes" id="UP000028725">
    <property type="component" value="Unassembled WGS sequence"/>
</dbReference>
<accession>A0A085W782</accession>
<dbReference type="NCBIfam" id="TIGR00229">
    <property type="entry name" value="sensory_box"/>
    <property type="match status" value="1"/>
</dbReference>
<keyword evidence="3" id="KW-0217">Developmental protein</keyword>
<dbReference type="PROSITE" id="PS50113">
    <property type="entry name" value="PAC"/>
    <property type="match status" value="2"/>
</dbReference>
<dbReference type="PATRIC" id="fig|394096.3.peg.6994"/>
<dbReference type="GO" id="GO:0003677">
    <property type="term" value="F:DNA binding"/>
    <property type="evidence" value="ECO:0007669"/>
    <property type="project" value="InterPro"/>
</dbReference>
<evidence type="ECO:0000256" key="7">
    <source>
        <dbReference type="ARBA" id="ARBA00023136"/>
    </source>
</evidence>
<feature type="domain" description="PAC" evidence="11">
    <location>
        <begin position="386"/>
        <end position="440"/>
    </location>
</feature>
<evidence type="ECO:0000256" key="4">
    <source>
        <dbReference type="ARBA" id="ARBA00022553"/>
    </source>
</evidence>
<dbReference type="GO" id="GO:0030295">
    <property type="term" value="F:protein kinase activator activity"/>
    <property type="evidence" value="ECO:0007669"/>
    <property type="project" value="TreeGrafter"/>
</dbReference>
<dbReference type="PANTHER" id="PTHR42878">
    <property type="entry name" value="TWO-COMPONENT HISTIDINE KINASE"/>
    <property type="match status" value="1"/>
</dbReference>
<dbReference type="PRINTS" id="PR00344">
    <property type="entry name" value="BCTRLSENSOR"/>
</dbReference>
<feature type="domain" description="PAS" evidence="10">
    <location>
        <begin position="307"/>
        <end position="353"/>
    </location>
</feature>
<dbReference type="SUPFAM" id="SSF47384">
    <property type="entry name" value="Homodimeric domain of signal transducing histidine kinase"/>
    <property type="match status" value="1"/>
</dbReference>
<dbReference type="InterPro" id="IPR035965">
    <property type="entry name" value="PAS-like_dom_sf"/>
</dbReference>